<keyword evidence="2" id="KW-1185">Reference proteome</keyword>
<protein>
    <submittedName>
        <fullName evidence="1">Uncharacterized protein</fullName>
    </submittedName>
</protein>
<sequence>MGLFGDFLEKRSRDLFLGTLSEAIKTKSSLGRGRSTHARSFILKGEEFLELLSKLMCWKDRMANPGTGTITISGGFMNSKNTMMKGEPWEEDSRMSGGALEPQPEAWFSGKLGARNPPSPKFKSHGQPFIVNSQSESQGVATHGPCPADLKWATGCFVSWAT</sequence>
<name>A0AAN9KF72_CANGL</name>
<evidence type="ECO:0000313" key="1">
    <source>
        <dbReference type="EMBL" id="KAK7315368.1"/>
    </source>
</evidence>
<proteinExistence type="predicted"/>
<evidence type="ECO:0000313" key="2">
    <source>
        <dbReference type="Proteomes" id="UP001367508"/>
    </source>
</evidence>
<dbReference type="Proteomes" id="UP001367508">
    <property type="component" value="Unassembled WGS sequence"/>
</dbReference>
<accession>A0AAN9KF72</accession>
<gene>
    <name evidence="1" type="ORF">VNO77_33913</name>
</gene>
<dbReference type="AlphaFoldDB" id="A0AAN9KF72"/>
<dbReference type="EMBL" id="JAYMYQ010000008">
    <property type="protein sequence ID" value="KAK7315368.1"/>
    <property type="molecule type" value="Genomic_DNA"/>
</dbReference>
<organism evidence="1 2">
    <name type="scientific">Canavalia gladiata</name>
    <name type="common">Sword bean</name>
    <name type="synonym">Dolichos gladiatus</name>
    <dbReference type="NCBI Taxonomy" id="3824"/>
    <lineage>
        <taxon>Eukaryota</taxon>
        <taxon>Viridiplantae</taxon>
        <taxon>Streptophyta</taxon>
        <taxon>Embryophyta</taxon>
        <taxon>Tracheophyta</taxon>
        <taxon>Spermatophyta</taxon>
        <taxon>Magnoliopsida</taxon>
        <taxon>eudicotyledons</taxon>
        <taxon>Gunneridae</taxon>
        <taxon>Pentapetalae</taxon>
        <taxon>rosids</taxon>
        <taxon>fabids</taxon>
        <taxon>Fabales</taxon>
        <taxon>Fabaceae</taxon>
        <taxon>Papilionoideae</taxon>
        <taxon>50 kb inversion clade</taxon>
        <taxon>NPAAA clade</taxon>
        <taxon>indigoferoid/millettioid clade</taxon>
        <taxon>Phaseoleae</taxon>
        <taxon>Canavalia</taxon>
    </lineage>
</organism>
<reference evidence="1 2" key="1">
    <citation type="submission" date="2024-01" db="EMBL/GenBank/DDBJ databases">
        <title>The genomes of 5 underutilized Papilionoideae crops provide insights into root nodulation and disease resistanc.</title>
        <authorList>
            <person name="Jiang F."/>
        </authorList>
    </citation>
    <scope>NUCLEOTIDE SEQUENCE [LARGE SCALE GENOMIC DNA]</scope>
    <source>
        <strain evidence="1">LVBAO_FW01</strain>
        <tissue evidence="1">Leaves</tissue>
    </source>
</reference>
<comment type="caution">
    <text evidence="1">The sequence shown here is derived from an EMBL/GenBank/DDBJ whole genome shotgun (WGS) entry which is preliminary data.</text>
</comment>